<keyword evidence="4" id="KW-1185">Reference proteome</keyword>
<feature type="non-terminal residue" evidence="3">
    <location>
        <position position="278"/>
    </location>
</feature>
<evidence type="ECO:0000313" key="4">
    <source>
        <dbReference type="Proteomes" id="UP001189429"/>
    </source>
</evidence>
<comment type="caution">
    <text evidence="3">The sequence shown here is derived from an EMBL/GenBank/DDBJ whole genome shotgun (WGS) entry which is preliminary data.</text>
</comment>
<dbReference type="Pfam" id="PF13475">
    <property type="entry name" value="DUF4116"/>
    <property type="match status" value="1"/>
</dbReference>
<dbReference type="Proteomes" id="UP001189429">
    <property type="component" value="Unassembled WGS sequence"/>
</dbReference>
<evidence type="ECO:0000313" key="3">
    <source>
        <dbReference type="EMBL" id="CAK0817528.1"/>
    </source>
</evidence>
<organism evidence="3 4">
    <name type="scientific">Prorocentrum cordatum</name>
    <dbReference type="NCBI Taxonomy" id="2364126"/>
    <lineage>
        <taxon>Eukaryota</taxon>
        <taxon>Sar</taxon>
        <taxon>Alveolata</taxon>
        <taxon>Dinophyceae</taxon>
        <taxon>Prorocentrales</taxon>
        <taxon>Prorocentraceae</taxon>
        <taxon>Prorocentrum</taxon>
    </lineage>
</organism>
<accession>A0ABN9RFM3</accession>
<name>A0ABN9RFM3_9DINO</name>
<feature type="region of interest" description="Disordered" evidence="1">
    <location>
        <begin position="249"/>
        <end position="278"/>
    </location>
</feature>
<dbReference type="InterPro" id="IPR025197">
    <property type="entry name" value="DUF4116"/>
</dbReference>
<evidence type="ECO:0000259" key="2">
    <source>
        <dbReference type="Pfam" id="PF13475"/>
    </source>
</evidence>
<evidence type="ECO:0000256" key="1">
    <source>
        <dbReference type="SAM" id="MobiDB-lite"/>
    </source>
</evidence>
<dbReference type="EMBL" id="CAUYUJ010006491">
    <property type="protein sequence ID" value="CAK0817528.1"/>
    <property type="molecule type" value="Genomic_DNA"/>
</dbReference>
<sequence>MAETAASVVDRDEAHVTATQVASPDSSEDVGRAAVFPQSVSWWLQSAVIWGPFKLSRLIILYVGGLLWRLWVGHKRRVVCSDWRELEFAPRELQEDWRALEYASKALRDDREVVQEAVNQSWRALRFASKALRADHEIMLKAVRESNGWALEFASEELYRDPTVVQEATIRLGGRLGVALSPIVPLVPLEPEGSLASEVVAAETDAAALLEQSALAFGAATARAAQDDLELARRFEAQNRLLLGRQPAQEAARVPAAAEPGPAAAPAAAAEEALARGA</sequence>
<reference evidence="3" key="1">
    <citation type="submission" date="2023-10" db="EMBL/GenBank/DDBJ databases">
        <authorList>
            <person name="Chen Y."/>
            <person name="Shah S."/>
            <person name="Dougan E. K."/>
            <person name="Thang M."/>
            <person name="Chan C."/>
        </authorList>
    </citation>
    <scope>NUCLEOTIDE SEQUENCE [LARGE SCALE GENOMIC DNA]</scope>
</reference>
<feature type="domain" description="DUF4116" evidence="2">
    <location>
        <begin position="94"/>
        <end position="133"/>
    </location>
</feature>
<gene>
    <name evidence="3" type="ORF">PCOR1329_LOCUS20120</name>
</gene>
<protein>
    <recommendedName>
        <fullName evidence="2">DUF4116 domain-containing protein</fullName>
    </recommendedName>
</protein>
<proteinExistence type="predicted"/>